<sequence>PGRAGWRWPWSEEGRGSWLVQQRQQHGEGGGRPRRALAAELSRAVSEPSLGAARQMQLLRVVRALAALGREFAVLHMEVLASLAARSDLDVQVRVAAAKCLGAAFTVSGGKGAAAATICRVLVQDAEERVREAMVEALGFFLESMPVHNSNTNNTNNNNNSPEEARAQCAAEAAAAEASVVATLVSCLRSDASWTVREAA</sequence>
<organism evidence="1 2">
    <name type="scientific">Polarella glacialis</name>
    <name type="common">Dinoflagellate</name>
    <dbReference type="NCBI Taxonomy" id="89957"/>
    <lineage>
        <taxon>Eukaryota</taxon>
        <taxon>Sar</taxon>
        <taxon>Alveolata</taxon>
        <taxon>Dinophyceae</taxon>
        <taxon>Suessiales</taxon>
        <taxon>Suessiaceae</taxon>
        <taxon>Polarella</taxon>
    </lineage>
</organism>
<reference evidence="1" key="1">
    <citation type="submission" date="2021-02" db="EMBL/GenBank/DDBJ databases">
        <authorList>
            <person name="Dougan E. K."/>
            <person name="Rhodes N."/>
            <person name="Thang M."/>
            <person name="Chan C."/>
        </authorList>
    </citation>
    <scope>NUCLEOTIDE SEQUENCE</scope>
</reference>
<dbReference type="Proteomes" id="UP000626109">
    <property type="component" value="Unassembled WGS sequence"/>
</dbReference>
<protein>
    <submittedName>
        <fullName evidence="1">Uncharacterized protein</fullName>
    </submittedName>
</protein>
<proteinExistence type="predicted"/>
<dbReference type="Gene3D" id="1.25.10.10">
    <property type="entry name" value="Leucine-rich Repeat Variant"/>
    <property type="match status" value="1"/>
</dbReference>
<feature type="non-terminal residue" evidence="1">
    <location>
        <position position="1"/>
    </location>
</feature>
<gene>
    <name evidence="1" type="ORF">PGLA2088_LOCUS6223</name>
</gene>
<dbReference type="EMBL" id="CAJNNW010006149">
    <property type="protein sequence ID" value="CAE8648054.1"/>
    <property type="molecule type" value="Genomic_DNA"/>
</dbReference>
<evidence type="ECO:0000313" key="2">
    <source>
        <dbReference type="Proteomes" id="UP000626109"/>
    </source>
</evidence>
<dbReference type="InterPro" id="IPR011989">
    <property type="entry name" value="ARM-like"/>
</dbReference>
<dbReference type="AlphaFoldDB" id="A0A813ICP8"/>
<accession>A0A813ICP8</accession>
<feature type="non-terminal residue" evidence="1">
    <location>
        <position position="200"/>
    </location>
</feature>
<comment type="caution">
    <text evidence="1">The sequence shown here is derived from an EMBL/GenBank/DDBJ whole genome shotgun (WGS) entry which is preliminary data.</text>
</comment>
<name>A0A813ICP8_POLGL</name>
<dbReference type="InterPro" id="IPR016024">
    <property type="entry name" value="ARM-type_fold"/>
</dbReference>
<evidence type="ECO:0000313" key="1">
    <source>
        <dbReference type="EMBL" id="CAE8648054.1"/>
    </source>
</evidence>
<dbReference type="SUPFAM" id="SSF48371">
    <property type="entry name" value="ARM repeat"/>
    <property type="match status" value="1"/>
</dbReference>